<evidence type="ECO:0000256" key="4">
    <source>
        <dbReference type="ARBA" id="ARBA00010617"/>
    </source>
</evidence>
<proteinExistence type="inferred from homology"/>
<evidence type="ECO:0000256" key="8">
    <source>
        <dbReference type="ARBA" id="ARBA00022848"/>
    </source>
</evidence>
<dbReference type="PANTHER" id="PTHR24300:SF180">
    <property type="entry name" value="CYTOCHROME P450 2A6"/>
    <property type="match status" value="1"/>
</dbReference>
<evidence type="ECO:0000256" key="6">
    <source>
        <dbReference type="ARBA" id="ARBA00022723"/>
    </source>
</evidence>
<reference evidence="17" key="3">
    <citation type="submission" date="2025-09" db="UniProtKB">
        <authorList>
            <consortium name="Ensembl"/>
        </authorList>
    </citation>
    <scope>IDENTIFICATION</scope>
</reference>
<evidence type="ECO:0000256" key="11">
    <source>
        <dbReference type="ARBA" id="ARBA00023033"/>
    </source>
</evidence>
<evidence type="ECO:0000256" key="5">
    <source>
        <dbReference type="ARBA" id="ARBA00022617"/>
    </source>
</evidence>
<dbReference type="Gene3D" id="1.10.630.10">
    <property type="entry name" value="Cytochrome P450"/>
    <property type="match status" value="1"/>
</dbReference>
<keyword evidence="5 13" id="KW-0349">Heme</keyword>
<dbReference type="PANTHER" id="PTHR24300">
    <property type="entry name" value="CYTOCHROME P450 508A4-RELATED"/>
    <property type="match status" value="1"/>
</dbReference>
<evidence type="ECO:0000256" key="10">
    <source>
        <dbReference type="ARBA" id="ARBA00023004"/>
    </source>
</evidence>
<evidence type="ECO:0000313" key="18">
    <source>
        <dbReference type="Proteomes" id="UP000008912"/>
    </source>
</evidence>
<accession>G1M0F3</accession>
<evidence type="ECO:0000256" key="3">
    <source>
        <dbReference type="ARBA" id="ARBA00004406"/>
    </source>
</evidence>
<reference evidence="17" key="2">
    <citation type="submission" date="2025-08" db="UniProtKB">
        <authorList>
            <consortium name="Ensembl"/>
        </authorList>
    </citation>
    <scope>IDENTIFICATION</scope>
</reference>
<comment type="function">
    <text evidence="15">Cytochromes P450 are a group of heme-thiolate monooxygenases.</text>
</comment>
<keyword evidence="11 14" id="KW-0503">Monooxygenase</keyword>
<gene>
    <name evidence="17" type="primary">LOC100464844</name>
</gene>
<dbReference type="Proteomes" id="UP000008912">
    <property type="component" value="Unassembled WGS sequence"/>
</dbReference>
<organism evidence="17 18">
    <name type="scientific">Ailuropoda melanoleuca</name>
    <name type="common">Giant panda</name>
    <dbReference type="NCBI Taxonomy" id="9646"/>
    <lineage>
        <taxon>Eukaryota</taxon>
        <taxon>Metazoa</taxon>
        <taxon>Chordata</taxon>
        <taxon>Craniata</taxon>
        <taxon>Vertebrata</taxon>
        <taxon>Euteleostomi</taxon>
        <taxon>Mammalia</taxon>
        <taxon>Eutheria</taxon>
        <taxon>Laurasiatheria</taxon>
        <taxon>Carnivora</taxon>
        <taxon>Caniformia</taxon>
        <taxon>Ursidae</taxon>
        <taxon>Ailuropoda</taxon>
    </lineage>
</organism>
<dbReference type="GO" id="GO:0009804">
    <property type="term" value="P:coumarin metabolic process"/>
    <property type="evidence" value="ECO:0007669"/>
    <property type="project" value="TreeGrafter"/>
</dbReference>
<evidence type="ECO:0000256" key="9">
    <source>
        <dbReference type="ARBA" id="ARBA00023002"/>
    </source>
</evidence>
<dbReference type="InterPro" id="IPR002401">
    <property type="entry name" value="Cyt_P450_E_grp-I"/>
</dbReference>
<dbReference type="CDD" id="cd20668">
    <property type="entry name" value="CYP2A"/>
    <property type="match status" value="1"/>
</dbReference>
<evidence type="ECO:0000313" key="17">
    <source>
        <dbReference type="Ensembl" id="ENSAMEP00000012813.2"/>
    </source>
</evidence>
<dbReference type="GeneTree" id="ENSGT00940000154117"/>
<dbReference type="Pfam" id="PF00067">
    <property type="entry name" value="p450"/>
    <property type="match status" value="1"/>
</dbReference>
<evidence type="ECO:0000256" key="12">
    <source>
        <dbReference type="ARBA" id="ARBA00023136"/>
    </source>
</evidence>
<evidence type="ECO:0000256" key="16">
    <source>
        <dbReference type="SAM" id="SignalP"/>
    </source>
</evidence>
<feature type="chain" id="PRO_5030171208" description="Cytochrome P450" evidence="16">
    <location>
        <begin position="20"/>
        <end position="489"/>
    </location>
</feature>
<keyword evidence="7 15" id="KW-0256">Endoplasmic reticulum</keyword>
<comment type="similarity">
    <text evidence="4 14">Belongs to the cytochrome P450 family.</text>
</comment>
<evidence type="ECO:0000256" key="7">
    <source>
        <dbReference type="ARBA" id="ARBA00022824"/>
    </source>
</evidence>
<dbReference type="PRINTS" id="PR00463">
    <property type="entry name" value="EP450I"/>
</dbReference>
<dbReference type="PROSITE" id="PS00086">
    <property type="entry name" value="CYTOCHROME_P450"/>
    <property type="match status" value="1"/>
</dbReference>
<dbReference type="GO" id="GO:0008392">
    <property type="term" value="F:arachidonate epoxygenase activity"/>
    <property type="evidence" value="ECO:0007669"/>
    <property type="project" value="TreeGrafter"/>
</dbReference>
<protein>
    <recommendedName>
        <fullName evidence="15">Cytochrome P450</fullName>
        <ecNumber evidence="15">1.14.14.1</ecNumber>
    </recommendedName>
</protein>
<dbReference type="GO" id="GO:0020037">
    <property type="term" value="F:heme binding"/>
    <property type="evidence" value="ECO:0007669"/>
    <property type="project" value="UniProtKB-UniRule"/>
</dbReference>
<reference evidence="17 18" key="1">
    <citation type="journal article" date="2010" name="Nature">
        <title>The sequence and de novo assembly of the giant panda genome.</title>
        <authorList>
            <person name="Li R."/>
            <person name="Fan W."/>
            <person name="Tian G."/>
            <person name="Zhu H."/>
            <person name="He L."/>
            <person name="Cai J."/>
            <person name="Huang Q."/>
            <person name="Cai Q."/>
            <person name="Li B."/>
            <person name="Bai Y."/>
            <person name="Zhang Z."/>
            <person name="Zhang Y."/>
            <person name="Wang W."/>
            <person name="Li J."/>
            <person name="Wei F."/>
            <person name="Li H."/>
            <person name="Jian M."/>
            <person name="Li J."/>
            <person name="Zhang Z."/>
            <person name="Nielsen R."/>
            <person name="Li D."/>
            <person name="Gu W."/>
            <person name="Yang Z."/>
            <person name="Xuan Z."/>
            <person name="Ryder O.A."/>
            <person name="Leung F.C."/>
            <person name="Zhou Y."/>
            <person name="Cao J."/>
            <person name="Sun X."/>
            <person name="Fu Y."/>
            <person name="Fang X."/>
            <person name="Guo X."/>
            <person name="Wang B."/>
            <person name="Hou R."/>
            <person name="Shen F."/>
            <person name="Mu B."/>
            <person name="Ni P."/>
            <person name="Lin R."/>
            <person name="Qian W."/>
            <person name="Wang G."/>
            <person name="Yu C."/>
            <person name="Nie W."/>
            <person name="Wang J."/>
            <person name="Wu Z."/>
            <person name="Liang H."/>
            <person name="Min J."/>
            <person name="Wu Q."/>
            <person name="Cheng S."/>
            <person name="Ruan J."/>
            <person name="Wang M."/>
            <person name="Shi Z."/>
            <person name="Wen M."/>
            <person name="Liu B."/>
            <person name="Ren X."/>
            <person name="Zheng H."/>
            <person name="Dong D."/>
            <person name="Cook K."/>
            <person name="Shan G."/>
            <person name="Zhang H."/>
            <person name="Kosiol C."/>
            <person name="Xie X."/>
            <person name="Lu Z."/>
            <person name="Zheng H."/>
            <person name="Li Y."/>
            <person name="Steiner C.C."/>
            <person name="Lam T.T."/>
            <person name="Lin S."/>
            <person name="Zhang Q."/>
            <person name="Li G."/>
            <person name="Tian J."/>
            <person name="Gong T."/>
            <person name="Liu H."/>
            <person name="Zhang D."/>
            <person name="Fang L."/>
            <person name="Ye C."/>
            <person name="Zhang J."/>
            <person name="Hu W."/>
            <person name="Xu A."/>
            <person name="Ren Y."/>
            <person name="Zhang G."/>
            <person name="Bruford M.W."/>
            <person name="Li Q."/>
            <person name="Ma L."/>
            <person name="Guo Y."/>
            <person name="An N."/>
            <person name="Hu Y."/>
            <person name="Zheng Y."/>
            <person name="Shi Y."/>
            <person name="Li Z."/>
            <person name="Liu Q."/>
            <person name="Chen Y."/>
            <person name="Zhao J."/>
            <person name="Qu N."/>
            <person name="Zhao S."/>
            <person name="Tian F."/>
            <person name="Wang X."/>
            <person name="Wang H."/>
            <person name="Xu L."/>
            <person name="Liu X."/>
            <person name="Vinar T."/>
            <person name="Wang Y."/>
            <person name="Lam T.W."/>
            <person name="Yiu S.M."/>
            <person name="Liu S."/>
            <person name="Zhang H."/>
            <person name="Li D."/>
            <person name="Huang Y."/>
            <person name="Wang X."/>
            <person name="Yang G."/>
            <person name="Jiang Z."/>
            <person name="Wang J."/>
            <person name="Qin N."/>
            <person name="Li L."/>
            <person name="Li J."/>
            <person name="Bolund L."/>
            <person name="Kristiansen K."/>
            <person name="Wong G.K."/>
            <person name="Olson M."/>
            <person name="Zhang X."/>
            <person name="Li S."/>
            <person name="Yang H."/>
            <person name="Wang J."/>
            <person name="Wang J."/>
        </authorList>
    </citation>
    <scope>NUCLEOTIDE SEQUENCE [LARGE SCALE GENOMIC DNA]</scope>
</reference>
<dbReference type="InterPro" id="IPR001128">
    <property type="entry name" value="Cyt_P450"/>
</dbReference>
<evidence type="ECO:0000256" key="2">
    <source>
        <dbReference type="ARBA" id="ARBA00004174"/>
    </source>
</evidence>
<keyword evidence="8 15" id="KW-0492">Microsome</keyword>
<dbReference type="GO" id="GO:0019373">
    <property type="term" value="P:epoxygenase P450 pathway"/>
    <property type="evidence" value="ECO:0007669"/>
    <property type="project" value="TreeGrafter"/>
</dbReference>
<dbReference type="HOGENOM" id="CLU_001570_22_3_1"/>
<dbReference type="GO" id="GO:0006805">
    <property type="term" value="P:xenobiotic metabolic process"/>
    <property type="evidence" value="ECO:0007669"/>
    <property type="project" value="TreeGrafter"/>
</dbReference>
<comment type="subcellular location">
    <subcellularLocation>
        <location evidence="3 15">Endoplasmic reticulum membrane</location>
        <topology evidence="3">Peripheral membrane protein</topology>
    </subcellularLocation>
    <subcellularLocation>
        <location evidence="2 15">Microsome membrane</location>
        <topology evidence="2">Peripheral membrane protein</topology>
    </subcellularLocation>
</comment>
<evidence type="ECO:0000256" key="15">
    <source>
        <dbReference type="RuleBase" id="RU368053"/>
    </source>
</evidence>
<dbReference type="SUPFAM" id="SSF48264">
    <property type="entry name" value="Cytochrome P450"/>
    <property type="match status" value="1"/>
</dbReference>
<dbReference type="PRINTS" id="PR00385">
    <property type="entry name" value="P450"/>
</dbReference>
<keyword evidence="10 13" id="KW-0408">Iron</keyword>
<dbReference type="GO" id="GO:0005506">
    <property type="term" value="F:iron ion binding"/>
    <property type="evidence" value="ECO:0007669"/>
    <property type="project" value="UniProtKB-UniRule"/>
</dbReference>
<name>G1M0F3_AILME</name>
<dbReference type="InterPro" id="IPR036396">
    <property type="entry name" value="Cyt_P450_sf"/>
</dbReference>
<dbReference type="GO" id="GO:0016712">
    <property type="term" value="F:oxidoreductase activity, acting on paired donors, with incorporation or reduction of molecular oxygen, reduced flavin or flavoprotein as one donor, and incorporation of one atom of oxygen"/>
    <property type="evidence" value="ECO:0007669"/>
    <property type="project" value="UniProtKB-EC"/>
</dbReference>
<dbReference type="InterPro" id="IPR017972">
    <property type="entry name" value="Cyt_P450_CS"/>
</dbReference>
<evidence type="ECO:0000256" key="1">
    <source>
        <dbReference type="ARBA" id="ARBA00001971"/>
    </source>
</evidence>
<dbReference type="Ensembl" id="ENSAMET00000013354.2">
    <property type="protein sequence ID" value="ENSAMEP00000012813.2"/>
    <property type="gene ID" value="ENSAMEG00000011960.2"/>
</dbReference>
<keyword evidence="12" id="KW-0472">Membrane</keyword>
<keyword evidence="9 14" id="KW-0560">Oxidoreductase</keyword>
<evidence type="ECO:0000256" key="13">
    <source>
        <dbReference type="PIRSR" id="PIRSR602401-1"/>
    </source>
</evidence>
<comment type="catalytic activity">
    <reaction evidence="15">
        <text>an organic molecule + reduced [NADPH--hemoprotein reductase] + O2 = an alcohol + oxidized [NADPH--hemoprotein reductase] + H2O + H(+)</text>
        <dbReference type="Rhea" id="RHEA:17149"/>
        <dbReference type="Rhea" id="RHEA-COMP:11964"/>
        <dbReference type="Rhea" id="RHEA-COMP:11965"/>
        <dbReference type="ChEBI" id="CHEBI:15377"/>
        <dbReference type="ChEBI" id="CHEBI:15378"/>
        <dbReference type="ChEBI" id="CHEBI:15379"/>
        <dbReference type="ChEBI" id="CHEBI:30879"/>
        <dbReference type="ChEBI" id="CHEBI:57618"/>
        <dbReference type="ChEBI" id="CHEBI:58210"/>
        <dbReference type="ChEBI" id="CHEBI:142491"/>
        <dbReference type="EC" id="1.14.14.1"/>
    </reaction>
</comment>
<dbReference type="GO" id="GO:0005789">
    <property type="term" value="C:endoplasmic reticulum membrane"/>
    <property type="evidence" value="ECO:0007669"/>
    <property type="project" value="UniProtKB-SubCell"/>
</dbReference>
<dbReference type="AlphaFoldDB" id="G1M0F3"/>
<keyword evidence="6 13" id="KW-0479">Metal-binding</keyword>
<dbReference type="PRINTS" id="PR01684">
    <property type="entry name" value="EP450ICYP2A"/>
</dbReference>
<feature type="binding site" description="axial binding residue" evidence="13">
    <location>
        <position position="434"/>
    </location>
    <ligand>
        <name>heme</name>
        <dbReference type="ChEBI" id="CHEBI:30413"/>
    </ligand>
    <ligandPart>
        <name>Fe</name>
        <dbReference type="ChEBI" id="CHEBI:18248"/>
    </ligandPart>
</feature>
<evidence type="ECO:0000256" key="14">
    <source>
        <dbReference type="RuleBase" id="RU000461"/>
    </source>
</evidence>
<dbReference type="EC" id="1.14.14.1" evidence="15"/>
<dbReference type="STRING" id="9646.ENSAMEP00000012813"/>
<dbReference type="FunFam" id="1.10.630.10:FF:000238">
    <property type="entry name" value="Cytochrome P450 2A6"/>
    <property type="match status" value="1"/>
</dbReference>
<dbReference type="InParanoid" id="G1M0F3"/>
<dbReference type="InterPro" id="IPR050182">
    <property type="entry name" value="Cytochrome_P450_fam2"/>
</dbReference>
<dbReference type="eggNOG" id="KOG0156">
    <property type="taxonomic scope" value="Eukaryota"/>
</dbReference>
<dbReference type="InterPro" id="IPR008067">
    <property type="entry name" value="Cyt_P450_E_grp-I_CYP2A-like"/>
</dbReference>
<keyword evidence="18" id="KW-1185">Reference proteome</keyword>
<keyword evidence="16" id="KW-0732">Signal</keyword>
<comment type="cofactor">
    <cofactor evidence="1 13 15">
        <name>heme</name>
        <dbReference type="ChEBI" id="CHEBI:30413"/>
    </cofactor>
</comment>
<feature type="signal peptide" evidence="16">
    <location>
        <begin position="1"/>
        <end position="19"/>
    </location>
</feature>
<sequence length="489" mass="56176">MLTSGLLLVALLTCLTVMALMSVWRQRKLWEKLPPGPTQLPFIGNYLQLNTQQMSDFFMKIRECYSPVFTVHLGPRRIVVLCGHEAVKEALVDQAEEFSGQGKQATFDWLFKGYGVTFSNREHAKQLRSFSIITLRDFGMGKRGIEERIQDAGFLIEAIRGTGSAFIDPTFFLSRTVSNVISSIVFGDRFDYEDKEFLSLLRMMLGSFQFTATSMGQLYEMFHSVMKHLPGPQQAFKELQGLEAKKVEQNQRTLDPNSPRGFIDSFLIRMQDEQNNPNTEFYMKNLVLTTLNLFFAGTETVSTTLRYGFLLLMKHPDVEAKVHEEIDRVIGKNRQPKFEDRAKMPYTEAVIHEIQRFGDIIPMGVARRVTKDTGFREFLLPKGTEVFPMLGSVLRDPKFFSNPRGFHPQHFLDENGQFKKSDAFVPFSIGKRYCFGEGLARMELFLFLTNILQNFRFKSPQLPKDIDVSPKLVGFATIPRNYTMSFQPR</sequence>